<feature type="signal peptide" evidence="1">
    <location>
        <begin position="1"/>
        <end position="22"/>
    </location>
</feature>
<organism evidence="3 4">
    <name type="scientific">Rhodovarius crocodyli</name>
    <dbReference type="NCBI Taxonomy" id="1979269"/>
    <lineage>
        <taxon>Bacteria</taxon>
        <taxon>Pseudomonadati</taxon>
        <taxon>Pseudomonadota</taxon>
        <taxon>Alphaproteobacteria</taxon>
        <taxon>Acetobacterales</taxon>
        <taxon>Roseomonadaceae</taxon>
        <taxon>Rhodovarius</taxon>
    </lineage>
</organism>
<feature type="chain" id="PRO_5019516143" evidence="1">
    <location>
        <begin position="23"/>
        <end position="378"/>
    </location>
</feature>
<dbReference type="InterPro" id="IPR012938">
    <property type="entry name" value="Glc/Sorbosone_DH"/>
</dbReference>
<evidence type="ECO:0000313" key="3">
    <source>
        <dbReference type="EMBL" id="RVT95618.1"/>
    </source>
</evidence>
<dbReference type="AlphaFoldDB" id="A0A437MDA0"/>
<dbReference type="PANTHER" id="PTHR19328:SF75">
    <property type="entry name" value="ALDOSE SUGAR DEHYDROGENASE YLII"/>
    <property type="match status" value="1"/>
</dbReference>
<keyword evidence="4" id="KW-1185">Reference proteome</keyword>
<proteinExistence type="predicted"/>
<comment type="caution">
    <text evidence="3">The sequence shown here is derived from an EMBL/GenBank/DDBJ whole genome shotgun (WGS) entry which is preliminary data.</text>
</comment>
<protein>
    <submittedName>
        <fullName evidence="3">PQQ-dependent sugar dehydrogenase</fullName>
    </submittedName>
</protein>
<evidence type="ECO:0000256" key="1">
    <source>
        <dbReference type="SAM" id="SignalP"/>
    </source>
</evidence>
<dbReference type="EMBL" id="SACL01000005">
    <property type="protein sequence ID" value="RVT95618.1"/>
    <property type="molecule type" value="Genomic_DNA"/>
</dbReference>
<feature type="domain" description="Glucose/Sorbosone dehydrogenase" evidence="2">
    <location>
        <begin position="43"/>
        <end position="374"/>
    </location>
</feature>
<reference evidence="3 4" key="1">
    <citation type="submission" date="2019-01" db="EMBL/GenBank/DDBJ databases">
        <authorList>
            <person name="Chen W.-M."/>
        </authorList>
    </citation>
    <scope>NUCLEOTIDE SEQUENCE [LARGE SCALE GENOMIC DNA]</scope>
    <source>
        <strain evidence="3 4">CCP-6</strain>
    </source>
</reference>
<dbReference type="SUPFAM" id="SSF50952">
    <property type="entry name" value="Soluble quinoprotein glucose dehydrogenase"/>
    <property type="match status" value="1"/>
</dbReference>
<dbReference type="InterPro" id="IPR011041">
    <property type="entry name" value="Quinoprot_gluc/sorb_DH_b-prop"/>
</dbReference>
<sequence>MSTRRALLLASPSLATVHRAHAQSVTIQTQAGRLRVSKWCGGLSHPWGAAFLPDGRMLVTEREGRLRLISPDGRAGPPISNLPPLEAAGQGGLLDVKLAADFASSRRIWLSTATLVAGGALTRLSSARLSADGTRLEDVTAVLDAAPAQSRGRIHYGGRIAVSPDGRHVFLTTGERNENRARAQSLSDLAGKVLRLTAEGRVPADNPFAGRAGARPEIWSYGHRNPQGIAFSPTTGSLFVAEFGPLGGDELNLIRPGLNYGWPVVSHGRNYDGTIISNRAEAPGMEPPLRAWVPAISPSGLAFGPMDGRITGWRGSAFMCCQNTPGLLRIAMQGDRPGAEERLLWNEHRVRLLVFNQEGSGHVLVDADEGMILRIEPI</sequence>
<gene>
    <name evidence="3" type="ORF">EOD42_15555</name>
</gene>
<name>A0A437MDA0_9PROT</name>
<dbReference type="RefSeq" id="WP_127788476.1">
    <property type="nucleotide sequence ID" value="NZ_SACL01000005.1"/>
</dbReference>
<evidence type="ECO:0000313" key="4">
    <source>
        <dbReference type="Proteomes" id="UP000282957"/>
    </source>
</evidence>
<dbReference type="Gene3D" id="2.120.10.30">
    <property type="entry name" value="TolB, C-terminal domain"/>
    <property type="match status" value="1"/>
</dbReference>
<dbReference type="PANTHER" id="PTHR19328">
    <property type="entry name" value="HEDGEHOG-INTERACTING PROTEIN"/>
    <property type="match status" value="1"/>
</dbReference>
<dbReference type="Proteomes" id="UP000282957">
    <property type="component" value="Unassembled WGS sequence"/>
</dbReference>
<dbReference type="OrthoDB" id="9770043at2"/>
<keyword evidence="1" id="KW-0732">Signal</keyword>
<evidence type="ECO:0000259" key="2">
    <source>
        <dbReference type="Pfam" id="PF07995"/>
    </source>
</evidence>
<accession>A0A437MDA0</accession>
<dbReference type="InterPro" id="IPR011042">
    <property type="entry name" value="6-blade_b-propeller_TolB-like"/>
</dbReference>
<dbReference type="Pfam" id="PF07995">
    <property type="entry name" value="GSDH"/>
    <property type="match status" value="1"/>
</dbReference>